<organism evidence="1 2">
    <name type="scientific">Sediminicola arcticus</name>
    <dbReference type="NCBI Taxonomy" id="1574308"/>
    <lineage>
        <taxon>Bacteria</taxon>
        <taxon>Pseudomonadati</taxon>
        <taxon>Bacteroidota</taxon>
        <taxon>Flavobacteriia</taxon>
        <taxon>Flavobacteriales</taxon>
        <taxon>Flavobacteriaceae</taxon>
        <taxon>Sediminicola</taxon>
    </lineage>
</organism>
<dbReference type="InterPro" id="IPR019853">
    <property type="entry name" value="GldB-like"/>
</dbReference>
<evidence type="ECO:0000313" key="2">
    <source>
        <dbReference type="Proteomes" id="UP001549799"/>
    </source>
</evidence>
<accession>A0ABV2SXU6</accession>
<dbReference type="RefSeq" id="WP_354616093.1">
    <property type="nucleotide sequence ID" value="NZ_JBEXAE010000006.1"/>
</dbReference>
<keyword evidence="1" id="KW-0449">Lipoprotein</keyword>
<dbReference type="PROSITE" id="PS51257">
    <property type="entry name" value="PROKAR_LIPOPROTEIN"/>
    <property type="match status" value="1"/>
</dbReference>
<dbReference type="Pfam" id="PF25594">
    <property type="entry name" value="GldB_lipo"/>
    <property type="match status" value="1"/>
</dbReference>
<protein>
    <submittedName>
        <fullName evidence="1">Gliding motility lipoprotein GldB</fullName>
    </submittedName>
</protein>
<dbReference type="NCBIfam" id="TIGR03514">
    <property type="entry name" value="GldB_lipo"/>
    <property type="match status" value="1"/>
</dbReference>
<dbReference type="EMBL" id="JBEXAE010000006">
    <property type="protein sequence ID" value="MET6991547.1"/>
    <property type="molecule type" value="Genomic_DNA"/>
</dbReference>
<keyword evidence="2" id="KW-1185">Reference proteome</keyword>
<dbReference type="Proteomes" id="UP001549799">
    <property type="component" value="Unassembled WGS sequence"/>
</dbReference>
<gene>
    <name evidence="1" type="primary">gldB</name>
    <name evidence="1" type="ORF">ABXZ36_12915</name>
</gene>
<comment type="caution">
    <text evidence="1">The sequence shown here is derived from an EMBL/GenBank/DDBJ whole genome shotgun (WGS) entry which is preliminary data.</text>
</comment>
<sequence>MKNSIVFILGLCFIVISCGNDQKVKEEVQKINVNVKVLRFDRDFAEAGPLDIPVLKNAYPYLFPAQYPDSVWEAKLKDTLQVELLYEVGQVFPNFDKETHDLELFFKHVKFYFPNIDIPTVVTITSDVDYNNRVILADSLLIIGLDNYLGRDHKFYGGIQKYISFSLDRDYVVTDVASAFAKKVNPSPSDRTFLSQLVYYGKELYLKDKLLPLETDAKKIGYSQEELDWAKANEEMIWRYFIERELLYSTDTKLAIRFLDQAPFSKFQLELDNESPGRIGRFIGWKIIRSFMEKNDVTLQQLLSLPAEEVFKRSKYKPSK</sequence>
<proteinExistence type="predicted"/>
<reference evidence="1 2" key="1">
    <citation type="submission" date="2024-07" db="EMBL/GenBank/DDBJ databases">
        <title>The genome sequence of type strain Sediminicola arcticus GDMCC 1.2805.</title>
        <authorList>
            <person name="Liu Y."/>
        </authorList>
    </citation>
    <scope>NUCLEOTIDE SEQUENCE [LARGE SCALE GENOMIC DNA]</scope>
    <source>
        <strain evidence="1 2">GDMCC 1.2805</strain>
    </source>
</reference>
<name>A0ABV2SXU6_9FLAO</name>
<evidence type="ECO:0000313" key="1">
    <source>
        <dbReference type="EMBL" id="MET6991547.1"/>
    </source>
</evidence>